<evidence type="ECO:0000313" key="7">
    <source>
        <dbReference type="Proteomes" id="UP000509568"/>
    </source>
</evidence>
<feature type="domain" description="HTH lysR-type" evidence="5">
    <location>
        <begin position="12"/>
        <end position="69"/>
    </location>
</feature>
<dbReference type="Gene3D" id="3.40.190.290">
    <property type="match status" value="1"/>
</dbReference>
<evidence type="ECO:0000313" key="6">
    <source>
        <dbReference type="EMBL" id="QKZ05692.1"/>
    </source>
</evidence>
<dbReference type="InterPro" id="IPR000847">
    <property type="entry name" value="LysR_HTH_N"/>
</dbReference>
<dbReference type="Pfam" id="PF00126">
    <property type="entry name" value="HTH_1"/>
    <property type="match status" value="1"/>
</dbReference>
<dbReference type="RefSeq" id="WP_176571437.1">
    <property type="nucleotide sequence ID" value="NZ_CP056030.1"/>
</dbReference>
<dbReference type="Gene3D" id="1.10.10.10">
    <property type="entry name" value="Winged helix-like DNA-binding domain superfamily/Winged helix DNA-binding domain"/>
    <property type="match status" value="1"/>
</dbReference>
<dbReference type="GO" id="GO:0003700">
    <property type="term" value="F:DNA-binding transcription factor activity"/>
    <property type="evidence" value="ECO:0007669"/>
    <property type="project" value="InterPro"/>
</dbReference>
<evidence type="ECO:0000256" key="1">
    <source>
        <dbReference type="ARBA" id="ARBA00009437"/>
    </source>
</evidence>
<keyword evidence="4" id="KW-0804">Transcription</keyword>
<name>A0A7D5D8X7_9PSED</name>
<dbReference type="PRINTS" id="PR00039">
    <property type="entry name" value="HTHLYSR"/>
</dbReference>
<organism evidence="6 7">
    <name type="scientific">Pseudomonas eucalypticola</name>
    <dbReference type="NCBI Taxonomy" id="2599595"/>
    <lineage>
        <taxon>Bacteria</taxon>
        <taxon>Pseudomonadati</taxon>
        <taxon>Pseudomonadota</taxon>
        <taxon>Gammaproteobacteria</taxon>
        <taxon>Pseudomonadales</taxon>
        <taxon>Pseudomonadaceae</taxon>
        <taxon>Pseudomonas</taxon>
    </lineage>
</organism>
<dbReference type="EMBL" id="CP056030">
    <property type="protein sequence ID" value="QKZ05692.1"/>
    <property type="molecule type" value="Genomic_DNA"/>
</dbReference>
<dbReference type="Pfam" id="PF03466">
    <property type="entry name" value="LysR_substrate"/>
    <property type="match status" value="1"/>
</dbReference>
<evidence type="ECO:0000256" key="2">
    <source>
        <dbReference type="ARBA" id="ARBA00023015"/>
    </source>
</evidence>
<protein>
    <submittedName>
        <fullName evidence="6">LysR family transcriptional regulator</fullName>
    </submittedName>
</protein>
<accession>A0A7D5D8X7</accession>
<reference evidence="6 7" key="1">
    <citation type="submission" date="2020-06" db="EMBL/GenBank/DDBJ databases">
        <title>Pseudomonas eucalypticola sp. nov., an endophyte of Eucalyptus dunnii leaves with biocontrol ability of eucalyptus leaf blight.</title>
        <authorList>
            <person name="Liu Y."/>
            <person name="Song Z."/>
            <person name="Zeng H."/>
            <person name="Lu M."/>
            <person name="Wang X."/>
            <person name="Lian X."/>
            <person name="Zhang Q."/>
        </authorList>
    </citation>
    <scope>NUCLEOTIDE SEQUENCE [LARGE SCALE GENOMIC DNA]</scope>
    <source>
        <strain evidence="6 7">NP-1</strain>
    </source>
</reference>
<evidence type="ECO:0000259" key="5">
    <source>
        <dbReference type="PROSITE" id="PS50931"/>
    </source>
</evidence>
<evidence type="ECO:0000256" key="3">
    <source>
        <dbReference type="ARBA" id="ARBA00023125"/>
    </source>
</evidence>
<dbReference type="Proteomes" id="UP000509568">
    <property type="component" value="Chromosome"/>
</dbReference>
<dbReference type="SUPFAM" id="SSF53850">
    <property type="entry name" value="Periplasmic binding protein-like II"/>
    <property type="match status" value="1"/>
</dbReference>
<dbReference type="GO" id="GO:0032993">
    <property type="term" value="C:protein-DNA complex"/>
    <property type="evidence" value="ECO:0007669"/>
    <property type="project" value="TreeGrafter"/>
</dbReference>
<dbReference type="PROSITE" id="PS50931">
    <property type="entry name" value="HTH_LYSR"/>
    <property type="match status" value="1"/>
</dbReference>
<evidence type="ECO:0000256" key="4">
    <source>
        <dbReference type="ARBA" id="ARBA00023163"/>
    </source>
</evidence>
<dbReference type="GO" id="GO:0003677">
    <property type="term" value="F:DNA binding"/>
    <property type="evidence" value="ECO:0007669"/>
    <property type="project" value="UniProtKB-KW"/>
</dbReference>
<dbReference type="SUPFAM" id="SSF46785">
    <property type="entry name" value="Winged helix' DNA-binding domain"/>
    <property type="match status" value="1"/>
</dbReference>
<sequence>MDLLERFFSRGLKLHHLRVLVMLGQWGQVRLVAQKLGVTQPAVSRQLAELEEGLGLDVVRRVSNGLVFTEAGQILLGRAREVMFQLEQARQELGSMSAGLRGEITIGAVPSVMQSLATPLLTLLQERAPGVSINLLSETSDKLYTSLVNRTLHVLFSRAVPPQFADPAVAGELLYEDPLVIICSRTHPLAHKQHLLPQDLDRQPWVLPPTESPAFEALNTWMQENSLSQGPGSVRTTSREVYRSMLAGGTRLGMMSLGAALAPEITADFAVLALPGARFLPSVWMFHTRTEATSAVRAVVECAREAARGMA</sequence>
<keyword evidence="2" id="KW-0805">Transcription regulation</keyword>
<keyword evidence="7" id="KW-1185">Reference proteome</keyword>
<gene>
    <name evidence="6" type="ORF">HWQ56_18565</name>
</gene>
<dbReference type="AlphaFoldDB" id="A0A7D5D8X7"/>
<comment type="similarity">
    <text evidence="1">Belongs to the LysR transcriptional regulatory family.</text>
</comment>
<dbReference type="PANTHER" id="PTHR30346:SF9">
    <property type="entry name" value="LYSR FAMILY TRANSCRIPTIONAL REGULATOR"/>
    <property type="match status" value="1"/>
</dbReference>
<dbReference type="InterPro" id="IPR005119">
    <property type="entry name" value="LysR_subst-bd"/>
</dbReference>
<proteinExistence type="inferred from homology"/>
<keyword evidence="3" id="KW-0238">DNA-binding</keyword>
<dbReference type="PANTHER" id="PTHR30346">
    <property type="entry name" value="TRANSCRIPTIONAL DUAL REGULATOR HCAR-RELATED"/>
    <property type="match status" value="1"/>
</dbReference>
<dbReference type="InterPro" id="IPR036388">
    <property type="entry name" value="WH-like_DNA-bd_sf"/>
</dbReference>
<dbReference type="KEGG" id="pez:HWQ56_18565"/>
<dbReference type="InterPro" id="IPR036390">
    <property type="entry name" value="WH_DNA-bd_sf"/>
</dbReference>